<keyword evidence="6 8" id="KW-0472">Membrane</keyword>
<dbReference type="InterPro" id="IPR005548">
    <property type="entry name" value="Cell_div_FtsQ/DivIB_C"/>
</dbReference>
<dbReference type="InterPro" id="IPR050487">
    <property type="entry name" value="FtsQ_DivIB"/>
</dbReference>
<dbReference type="GO" id="GO:0005886">
    <property type="term" value="C:plasma membrane"/>
    <property type="evidence" value="ECO:0007669"/>
    <property type="project" value="TreeGrafter"/>
</dbReference>
<keyword evidence="2" id="KW-1003">Cell membrane</keyword>
<protein>
    <submittedName>
        <fullName evidence="10">FtsQ-type POTRA domain-containing protein</fullName>
    </submittedName>
</protein>
<dbReference type="PANTHER" id="PTHR37820">
    <property type="entry name" value="CELL DIVISION PROTEIN DIVIB"/>
    <property type="match status" value="1"/>
</dbReference>
<dbReference type="OrthoDB" id="1953902at2"/>
<dbReference type="RefSeq" id="WP_154484399.1">
    <property type="nucleotide sequence ID" value="NZ_JAHLOA010000001.1"/>
</dbReference>
<dbReference type="AlphaFoldDB" id="A0A844FI91"/>
<dbReference type="PROSITE" id="PS51779">
    <property type="entry name" value="POTRA"/>
    <property type="match status" value="1"/>
</dbReference>
<dbReference type="Pfam" id="PF03799">
    <property type="entry name" value="FtsQ_DivIB_C"/>
    <property type="match status" value="1"/>
</dbReference>
<gene>
    <name evidence="10" type="ORF">FYJ27_08290</name>
</gene>
<feature type="transmembrane region" description="Helical" evidence="8">
    <location>
        <begin position="18"/>
        <end position="35"/>
    </location>
</feature>
<dbReference type="GO" id="GO:0051301">
    <property type="term" value="P:cell division"/>
    <property type="evidence" value="ECO:0007669"/>
    <property type="project" value="UniProtKB-KW"/>
</dbReference>
<evidence type="ECO:0000256" key="8">
    <source>
        <dbReference type="SAM" id="Phobius"/>
    </source>
</evidence>
<evidence type="ECO:0000256" key="6">
    <source>
        <dbReference type="ARBA" id="ARBA00023136"/>
    </source>
</evidence>
<evidence type="ECO:0000256" key="4">
    <source>
        <dbReference type="ARBA" id="ARBA00022692"/>
    </source>
</evidence>
<dbReference type="Proteomes" id="UP000462760">
    <property type="component" value="Unassembled WGS sequence"/>
</dbReference>
<evidence type="ECO:0000313" key="11">
    <source>
        <dbReference type="Proteomes" id="UP000462760"/>
    </source>
</evidence>
<proteinExistence type="predicted"/>
<dbReference type="Pfam" id="PF08478">
    <property type="entry name" value="POTRA_1"/>
    <property type="match status" value="1"/>
</dbReference>
<evidence type="ECO:0000259" key="9">
    <source>
        <dbReference type="PROSITE" id="PS51779"/>
    </source>
</evidence>
<reference evidence="10 11" key="1">
    <citation type="submission" date="2019-08" db="EMBL/GenBank/DDBJ databases">
        <title>In-depth cultivation of the pig gut microbiome towards novel bacterial diversity and tailored functional studies.</title>
        <authorList>
            <person name="Wylensek D."/>
            <person name="Hitch T.C.A."/>
            <person name="Clavel T."/>
        </authorList>
    </citation>
    <scope>NUCLEOTIDE SEQUENCE [LARGE SCALE GENOMIC DNA]</scope>
    <source>
        <strain evidence="10 11">Med78-601-WT-4W-RMD-3</strain>
    </source>
</reference>
<dbReference type="EMBL" id="VULR01000010">
    <property type="protein sequence ID" value="MSS43724.1"/>
    <property type="molecule type" value="Genomic_DNA"/>
</dbReference>
<comment type="subcellular location">
    <subcellularLocation>
        <location evidence="1">Membrane</location>
    </subcellularLocation>
</comment>
<keyword evidence="5 8" id="KW-1133">Transmembrane helix</keyword>
<evidence type="ECO:0000256" key="2">
    <source>
        <dbReference type="ARBA" id="ARBA00022475"/>
    </source>
</evidence>
<comment type="caution">
    <text evidence="10">The sequence shown here is derived from an EMBL/GenBank/DDBJ whole genome shotgun (WGS) entry which is preliminary data.</text>
</comment>
<evidence type="ECO:0000256" key="5">
    <source>
        <dbReference type="ARBA" id="ARBA00022989"/>
    </source>
</evidence>
<evidence type="ECO:0000256" key="3">
    <source>
        <dbReference type="ARBA" id="ARBA00022618"/>
    </source>
</evidence>
<name>A0A844FI91_9FIRM</name>
<accession>A0A844FI91</accession>
<dbReference type="Gene3D" id="3.10.20.310">
    <property type="entry name" value="membrane protein fhac"/>
    <property type="match status" value="1"/>
</dbReference>
<keyword evidence="3" id="KW-0132">Cell division</keyword>
<evidence type="ECO:0000256" key="7">
    <source>
        <dbReference type="ARBA" id="ARBA00023306"/>
    </source>
</evidence>
<organism evidence="10 11">
    <name type="scientific">Anaerosalibacter bizertensis</name>
    <dbReference type="NCBI Taxonomy" id="932217"/>
    <lineage>
        <taxon>Bacteria</taxon>
        <taxon>Bacillati</taxon>
        <taxon>Bacillota</taxon>
        <taxon>Tissierellia</taxon>
        <taxon>Tissierellales</taxon>
        <taxon>Sporanaerobacteraceae</taxon>
        <taxon>Anaerosalibacter</taxon>
    </lineage>
</organism>
<evidence type="ECO:0000313" key="10">
    <source>
        <dbReference type="EMBL" id="MSS43724.1"/>
    </source>
</evidence>
<evidence type="ECO:0000256" key="1">
    <source>
        <dbReference type="ARBA" id="ARBA00004370"/>
    </source>
</evidence>
<dbReference type="InterPro" id="IPR034746">
    <property type="entry name" value="POTRA"/>
</dbReference>
<dbReference type="PANTHER" id="PTHR37820:SF1">
    <property type="entry name" value="CELL DIVISION PROTEIN FTSQ"/>
    <property type="match status" value="1"/>
</dbReference>
<keyword evidence="7" id="KW-0131">Cell cycle</keyword>
<feature type="domain" description="POTRA" evidence="9">
    <location>
        <begin position="40"/>
        <end position="108"/>
    </location>
</feature>
<dbReference type="InterPro" id="IPR013685">
    <property type="entry name" value="POTRA_FtsQ_type"/>
</dbReference>
<sequence length="253" mass="29323">MIEKRKVDKKVKKKKKGIIFFIFLMTFFIFTIISFKNGLFNITSIDVVGNKKLSKEQVIRASGGTTNENIFKVSLKNMEINLKRHPYIKEAKVKRKLPDKLAVNIVERREKFSIPYMESYVYSDGESFVLRIESEPDVEKVPIIIGINIEKPQIGDEIVLEKGKDIEELENFIKIADEVKLLEQVKSIDFSKKENIDINLRNGIKVAFGPLNNVKYKLSYLYSILEDVSKKDLNCKYIYFNKGENPIIVTDDK</sequence>
<keyword evidence="4 8" id="KW-0812">Transmembrane</keyword>